<gene>
    <name evidence="1" type="ORF">VFPPC_12581</name>
    <name evidence="2" type="ORF">VFPPC_18540</name>
</gene>
<evidence type="ECO:0000313" key="1">
    <source>
        <dbReference type="EMBL" id="OAQ57873.2"/>
    </source>
</evidence>
<protein>
    <submittedName>
        <fullName evidence="1">Uncharacterized protein</fullName>
    </submittedName>
</protein>
<dbReference type="STRING" id="1380566.A0A179EYG3"/>
<evidence type="ECO:0000313" key="2">
    <source>
        <dbReference type="EMBL" id="OWT42351.1"/>
    </source>
</evidence>
<name>A0A179EYG3_METCM</name>
<reference evidence="1" key="2">
    <citation type="submission" date="2017-04" db="EMBL/GenBank/DDBJ databases">
        <title>Chromosome sequence assembly and comparative analysis of secretomes of two biotypes provide further insight into genetic mechanisms of parasitism and adaptative evolution of Pochonia chlamydosporia.</title>
        <authorList>
            <person name="Lin R."/>
            <person name="Shen B."/>
            <person name="Qin F."/>
            <person name="Cheng X."/>
            <person name="Xie B."/>
        </authorList>
    </citation>
    <scope>NUCLEOTIDE SEQUENCE</scope>
    <source>
        <strain evidence="1">170</strain>
    </source>
</reference>
<reference evidence="1 3" key="1">
    <citation type="journal article" date="2016" name="PLoS Pathog.">
        <title>Biosynthesis of antibiotic leucinostatins in bio-control fungus Purpureocillium lilacinum and their inhibition on phytophthora revealed by genome mining.</title>
        <authorList>
            <person name="Wang G."/>
            <person name="Liu Z."/>
            <person name="Lin R."/>
            <person name="Li E."/>
            <person name="Mao Z."/>
            <person name="Ling J."/>
            <person name="Yang Y."/>
            <person name="Yin W.B."/>
            <person name="Xie B."/>
        </authorList>
    </citation>
    <scope>NUCLEOTIDE SEQUENCE [LARGE SCALE GENOMIC DNA]</scope>
    <source>
        <strain evidence="1">170</strain>
    </source>
</reference>
<dbReference type="RefSeq" id="XP_018136134.2">
    <property type="nucleotide sequence ID" value="XM_018290401.2"/>
</dbReference>
<organism evidence="1 3">
    <name type="scientific">Pochonia chlamydosporia 170</name>
    <dbReference type="NCBI Taxonomy" id="1380566"/>
    <lineage>
        <taxon>Eukaryota</taxon>
        <taxon>Fungi</taxon>
        <taxon>Dikarya</taxon>
        <taxon>Ascomycota</taxon>
        <taxon>Pezizomycotina</taxon>
        <taxon>Sordariomycetes</taxon>
        <taxon>Hypocreomycetidae</taxon>
        <taxon>Hypocreales</taxon>
        <taxon>Clavicipitaceae</taxon>
        <taxon>Pochonia</taxon>
    </lineage>
</organism>
<dbReference type="EMBL" id="LSBJ02000003">
    <property type="protein sequence ID" value="OAQ57873.2"/>
    <property type="molecule type" value="Genomic_DNA"/>
</dbReference>
<dbReference type="OrthoDB" id="4239548at2759"/>
<dbReference type="GeneID" id="28854395"/>
<sequence length="213" mass="24640">MDEVKDSRKLEGKTNFVSWKREFERAARTNDIFEYLTGEEMVPSKPRKEDYFEKPVGIDTRRLTRAMSAQAQTTTPSTEGDADIYDTQAMVSTNDSLRWQIELKEYEKAKEKMKLAGKLLDSWVCEGIKIEIEEFADAKKAYDFIKRRYAVTHERARDDLLNVLHELEQCYSHRYKSLFAQICVSLLTHPPRAGHHSPILCDQPATVNSNATE</sequence>
<accession>A0A179EYG3</accession>
<accession>A0A219ANQ5</accession>
<keyword evidence="3" id="KW-1185">Reference proteome</keyword>
<proteinExistence type="predicted"/>
<evidence type="ECO:0000313" key="3">
    <source>
        <dbReference type="Proteomes" id="UP000078397"/>
    </source>
</evidence>
<dbReference type="AlphaFoldDB" id="A0A179EYG3"/>
<dbReference type="KEGG" id="pchm:VFPPC_12581"/>
<dbReference type="Proteomes" id="UP000078397">
    <property type="component" value="Unassembled WGS sequence"/>
</dbReference>
<comment type="caution">
    <text evidence="1">The sequence shown here is derived from an EMBL/GenBank/DDBJ whole genome shotgun (WGS) entry which is preliminary data.</text>
</comment>
<dbReference type="EMBL" id="LSBJ02000021">
    <property type="protein sequence ID" value="OWT42351.1"/>
    <property type="molecule type" value="Genomic_DNA"/>
</dbReference>